<feature type="compositionally biased region" description="Polar residues" evidence="1">
    <location>
        <begin position="643"/>
        <end position="662"/>
    </location>
</feature>
<dbReference type="GeneID" id="103609389"/>
<dbReference type="InterPro" id="IPR035963">
    <property type="entry name" value="FERM_2"/>
</dbReference>
<dbReference type="CDD" id="cd14473">
    <property type="entry name" value="FERM_B-lobe"/>
    <property type="match status" value="1"/>
</dbReference>
<dbReference type="Pfam" id="PF09380">
    <property type="entry name" value="FERM_C"/>
    <property type="match status" value="1"/>
</dbReference>
<feature type="compositionally biased region" description="Polar residues" evidence="1">
    <location>
        <begin position="433"/>
        <end position="443"/>
    </location>
</feature>
<dbReference type="InterPro" id="IPR018979">
    <property type="entry name" value="FERM_N"/>
</dbReference>
<protein>
    <submittedName>
        <fullName evidence="4">FERM, RhoGEF and pleckstrin domain-containing protein 2-like</fullName>
    </submittedName>
</protein>
<feature type="region of interest" description="Disordered" evidence="1">
    <location>
        <begin position="643"/>
        <end position="680"/>
    </location>
</feature>
<dbReference type="InterPro" id="IPR014352">
    <property type="entry name" value="FERM/acyl-CoA-bd_prot_sf"/>
</dbReference>
<evidence type="ECO:0000313" key="3">
    <source>
        <dbReference type="Proteomes" id="UP000694923"/>
    </source>
</evidence>
<dbReference type="Pfam" id="PF00373">
    <property type="entry name" value="FERM_M"/>
    <property type="match status" value="1"/>
</dbReference>
<dbReference type="InterPro" id="IPR029071">
    <property type="entry name" value="Ubiquitin-like_domsf"/>
</dbReference>
<name>A0ABM0SGE9_GALVR</name>
<dbReference type="SUPFAM" id="SSF54236">
    <property type="entry name" value="Ubiquitin-like"/>
    <property type="match status" value="1"/>
</dbReference>
<dbReference type="PROSITE" id="PS50057">
    <property type="entry name" value="FERM_3"/>
    <property type="match status" value="1"/>
</dbReference>
<organism evidence="3 4">
    <name type="scientific">Galeopterus variegatus</name>
    <name type="common">Malayan flying lemur</name>
    <name type="synonym">Cynocephalus variegatus</name>
    <dbReference type="NCBI Taxonomy" id="482537"/>
    <lineage>
        <taxon>Eukaryota</taxon>
        <taxon>Metazoa</taxon>
        <taxon>Chordata</taxon>
        <taxon>Craniata</taxon>
        <taxon>Vertebrata</taxon>
        <taxon>Euteleostomi</taxon>
        <taxon>Mammalia</taxon>
        <taxon>Eutheria</taxon>
        <taxon>Euarchontoglires</taxon>
        <taxon>Dermoptera</taxon>
        <taxon>Cynocephalidae</taxon>
        <taxon>Galeopterus</taxon>
    </lineage>
</organism>
<dbReference type="SMART" id="SM01196">
    <property type="entry name" value="FERM_C"/>
    <property type="match status" value="1"/>
</dbReference>
<keyword evidence="3" id="KW-1185">Reference proteome</keyword>
<dbReference type="InterPro" id="IPR011993">
    <property type="entry name" value="PH-like_dom_sf"/>
</dbReference>
<dbReference type="Pfam" id="PF08736">
    <property type="entry name" value="FA"/>
    <property type="match status" value="1"/>
</dbReference>
<dbReference type="Pfam" id="PF09379">
    <property type="entry name" value="FERM_N"/>
    <property type="match status" value="1"/>
</dbReference>
<dbReference type="InterPro" id="IPR051835">
    <property type="entry name" value="RAC1-GEF"/>
</dbReference>
<dbReference type="Proteomes" id="UP000694923">
    <property type="component" value="Unplaced"/>
</dbReference>
<dbReference type="PRINTS" id="PR00935">
    <property type="entry name" value="BAND41"/>
</dbReference>
<feature type="domain" description="FERM" evidence="2">
    <location>
        <begin position="44"/>
        <end position="302"/>
    </location>
</feature>
<accession>A0ABM0SGE9</accession>
<dbReference type="SUPFAM" id="SSF50729">
    <property type="entry name" value="PH domain-like"/>
    <property type="match status" value="1"/>
</dbReference>
<dbReference type="RefSeq" id="XP_008591940.1">
    <property type="nucleotide sequence ID" value="XM_008593718.1"/>
</dbReference>
<reference evidence="4" key="1">
    <citation type="submission" date="2025-08" db="UniProtKB">
        <authorList>
            <consortium name="RefSeq"/>
        </authorList>
    </citation>
    <scope>IDENTIFICATION</scope>
</reference>
<sequence>MGEIEGTYRVLQTAGTRLGAQTLVGVSTLEPGQRLSPRMLEKCLHIRVELLDNTVEVFDIEPKSDAQVLLTQVWKRLNLIECDYFGLEFQSIHSYWVWPKNALLRLAVKFFPPDPGQLQEEYTRYLFALQLKRDLLEERLTCADTTAALLMSHLLQSEIGDYDETLDREHLKANEYLPSQAHSVEKVLEFHRKHTGQTPAESDFQVLEIARKLEMYGIRFHTACDREGTKINLAVSHMGVLVFQVTKLKYKVFTGLKDFPRTSPVNKGPYQDTLEFLLGSRDECKNFWKICVEYHTFFRLFDQPKPKAKAIFFSRGSSFRYSGRTQKQLVDCVKEGGMKRAPYERKHSKTRISIHALTADQPKQSISFTEGWRTSASPSSANASSYLFPTSALTTPGLLDFKDSSGSLMDSQVSYVKSPAAERSSRAAAEGPDTQSAQTSGPPTLQPVPGVRFCHVVSSCGSICPSGQSLSALDLDAGRADGEHRTAGKNDNGEDDFTTGLFHPSGEHWCDRQCRGGGPVFTLTNTQLQVSEEFIDDDPADISFFAGGSEAFSFPYSSLISQEPRVPAQPTASPPLCGPDAFRHPESAQSSPDRYSTEAVDMNVEDDFEFEEESDFNGNVHPSDTSELFEVKAQASLMQSLLSPSETSSLRNNQSENSSLNNMPLHGGLSSHMSSSANQSEASSMVNFPAYSVRSESSSAFQFSDIIDQLEQLSYPPTTAEDSSSTDTDSWDSEAEAPLDVSLFFSNSFAQTSGERVTFDLQNNLKNLTPGEQIDKNPS</sequence>
<gene>
    <name evidence="4" type="primary">LOC103609389</name>
</gene>
<proteinExistence type="predicted"/>
<dbReference type="InterPro" id="IPR000299">
    <property type="entry name" value="FERM_domain"/>
</dbReference>
<feature type="region of interest" description="Disordered" evidence="1">
    <location>
        <begin position="563"/>
        <end position="597"/>
    </location>
</feature>
<evidence type="ECO:0000256" key="1">
    <source>
        <dbReference type="SAM" id="MobiDB-lite"/>
    </source>
</evidence>
<dbReference type="PANTHER" id="PTHR45858">
    <property type="entry name" value="FERM DOMAIN CONTAINING PROTEIN"/>
    <property type="match status" value="1"/>
</dbReference>
<feature type="compositionally biased region" description="Low complexity" evidence="1">
    <location>
        <begin position="665"/>
        <end position="680"/>
    </location>
</feature>
<evidence type="ECO:0000259" key="2">
    <source>
        <dbReference type="PROSITE" id="PS50057"/>
    </source>
</evidence>
<dbReference type="InterPro" id="IPR019749">
    <property type="entry name" value="Band_41_domain"/>
</dbReference>
<dbReference type="PANTHER" id="PTHR45858:SF4">
    <property type="entry name" value="FERM, ARHGEF AND PLECKSTRIN DOMAIN-CONTAINING PROTEIN 2"/>
    <property type="match status" value="1"/>
</dbReference>
<feature type="region of interest" description="Disordered" evidence="1">
    <location>
        <begin position="417"/>
        <end position="446"/>
    </location>
</feature>
<dbReference type="Gene3D" id="1.20.80.10">
    <property type="match status" value="1"/>
</dbReference>
<dbReference type="SMART" id="SM01195">
    <property type="entry name" value="FA"/>
    <property type="match status" value="1"/>
</dbReference>
<dbReference type="SMART" id="SM00295">
    <property type="entry name" value="B41"/>
    <property type="match status" value="1"/>
</dbReference>
<dbReference type="InterPro" id="IPR019748">
    <property type="entry name" value="FERM_central"/>
</dbReference>
<dbReference type="SUPFAM" id="SSF47031">
    <property type="entry name" value="Second domain of FERM"/>
    <property type="match status" value="1"/>
</dbReference>
<dbReference type="Gene3D" id="2.30.29.30">
    <property type="entry name" value="Pleckstrin-homology domain (PH domain)/Phosphotyrosine-binding domain (PTB)"/>
    <property type="match status" value="1"/>
</dbReference>
<dbReference type="InterPro" id="IPR018980">
    <property type="entry name" value="FERM_PH-like_C"/>
</dbReference>
<dbReference type="InterPro" id="IPR014847">
    <property type="entry name" value="FA"/>
</dbReference>
<dbReference type="Gene3D" id="3.10.20.90">
    <property type="entry name" value="Phosphatidylinositol 3-kinase Catalytic Subunit, Chain A, domain 1"/>
    <property type="match status" value="1"/>
</dbReference>
<evidence type="ECO:0000313" key="4">
    <source>
        <dbReference type="RefSeq" id="XP_008591940.1"/>
    </source>
</evidence>